<dbReference type="GO" id="GO:0008270">
    <property type="term" value="F:zinc ion binding"/>
    <property type="evidence" value="ECO:0007669"/>
    <property type="project" value="UniProtKB-UniRule"/>
</dbReference>
<evidence type="ECO:0000256" key="4">
    <source>
        <dbReference type="SAM" id="MobiDB-lite"/>
    </source>
</evidence>
<gene>
    <name evidence="3" type="primary">yacG</name>
    <name evidence="5" type="ORF">GCM10017083_50000</name>
</gene>
<dbReference type="InterPro" id="IPR013088">
    <property type="entry name" value="Znf_NHR/GATA"/>
</dbReference>
<proteinExistence type="inferred from homology"/>
<feature type="binding site" evidence="3">
    <location>
        <position position="34"/>
    </location>
    <ligand>
        <name>Zn(2+)</name>
        <dbReference type="ChEBI" id="CHEBI:29105"/>
    </ligand>
</feature>
<comment type="caution">
    <text evidence="5">The sequence shown here is derived from an EMBL/GenBank/DDBJ whole genome shotgun (WGS) entry which is preliminary data.</text>
</comment>
<evidence type="ECO:0000256" key="2">
    <source>
        <dbReference type="ARBA" id="ARBA00022833"/>
    </source>
</evidence>
<dbReference type="GO" id="GO:0006355">
    <property type="term" value="P:regulation of DNA-templated transcription"/>
    <property type="evidence" value="ECO:0007669"/>
    <property type="project" value="InterPro"/>
</dbReference>
<feature type="binding site" evidence="3">
    <location>
        <position position="18"/>
    </location>
    <ligand>
        <name>Zn(2+)</name>
        <dbReference type="ChEBI" id="CHEBI:29105"/>
    </ligand>
</feature>
<comment type="subunit">
    <text evidence="3">Interacts with GyrB.</text>
</comment>
<dbReference type="RefSeq" id="WP_189994842.1">
    <property type="nucleotide sequence ID" value="NZ_BMZS01000013.1"/>
</dbReference>
<evidence type="ECO:0000313" key="6">
    <source>
        <dbReference type="Proteomes" id="UP000630353"/>
    </source>
</evidence>
<dbReference type="Proteomes" id="UP000630353">
    <property type="component" value="Unassembled WGS sequence"/>
</dbReference>
<reference evidence="5" key="1">
    <citation type="journal article" date="2014" name="Int. J. Syst. Evol. Microbiol.">
        <title>Complete genome sequence of Corynebacterium casei LMG S-19264T (=DSM 44701T), isolated from a smear-ripened cheese.</title>
        <authorList>
            <consortium name="US DOE Joint Genome Institute (JGI-PGF)"/>
            <person name="Walter F."/>
            <person name="Albersmeier A."/>
            <person name="Kalinowski J."/>
            <person name="Ruckert C."/>
        </authorList>
    </citation>
    <scope>NUCLEOTIDE SEQUENCE</scope>
    <source>
        <strain evidence="5">KCTC 42651</strain>
    </source>
</reference>
<comment type="similarity">
    <text evidence="3">Belongs to the DNA gyrase inhibitor YacG family.</text>
</comment>
<name>A0A919CSD6_9PROT</name>
<feature type="compositionally biased region" description="Basic and acidic residues" evidence="4">
    <location>
        <begin position="62"/>
        <end position="73"/>
    </location>
</feature>
<keyword evidence="6" id="KW-1185">Reference proteome</keyword>
<dbReference type="PANTHER" id="PTHR36150">
    <property type="entry name" value="DNA GYRASE INHIBITOR YACG"/>
    <property type="match status" value="1"/>
</dbReference>
<evidence type="ECO:0000313" key="5">
    <source>
        <dbReference type="EMBL" id="GHD61936.1"/>
    </source>
</evidence>
<comment type="cofactor">
    <cofactor evidence="3">
        <name>Zn(2+)</name>
        <dbReference type="ChEBI" id="CHEBI:29105"/>
    </cofactor>
    <text evidence="3">Binds 1 zinc ion.</text>
</comment>
<accession>A0A919CSD6</accession>
<protein>
    <recommendedName>
        <fullName evidence="3">DNA gyrase inhibitor YacG</fullName>
    </recommendedName>
</protein>
<feature type="region of interest" description="Disordered" evidence="4">
    <location>
        <begin position="49"/>
        <end position="73"/>
    </location>
</feature>
<keyword evidence="1 3" id="KW-0479">Metal-binding</keyword>
<dbReference type="GO" id="GO:0008657">
    <property type="term" value="F:DNA topoisomerase type II (double strand cut, ATP-hydrolyzing) inhibitor activity"/>
    <property type="evidence" value="ECO:0007669"/>
    <property type="project" value="UniProtKB-UniRule"/>
</dbReference>
<comment type="function">
    <text evidence="3">Inhibits all the catalytic activities of DNA gyrase by preventing its interaction with DNA. Acts by binding directly to the C-terminal domain of GyrB, which probably disrupts DNA binding by the gyrase.</text>
</comment>
<evidence type="ECO:0000256" key="3">
    <source>
        <dbReference type="HAMAP-Rule" id="MF_00649"/>
    </source>
</evidence>
<dbReference type="SUPFAM" id="SSF57716">
    <property type="entry name" value="Glucocorticoid receptor-like (DNA-binding domain)"/>
    <property type="match status" value="1"/>
</dbReference>
<dbReference type="Gene3D" id="3.30.50.10">
    <property type="entry name" value="Erythroid Transcription Factor GATA-1, subunit A"/>
    <property type="match status" value="1"/>
</dbReference>
<dbReference type="PANTHER" id="PTHR36150:SF1">
    <property type="entry name" value="DNA GYRASE INHIBITOR YACG"/>
    <property type="match status" value="1"/>
</dbReference>
<keyword evidence="2 3" id="KW-0862">Zinc</keyword>
<evidence type="ECO:0000256" key="1">
    <source>
        <dbReference type="ARBA" id="ARBA00022723"/>
    </source>
</evidence>
<dbReference type="AlphaFoldDB" id="A0A919CSD6"/>
<dbReference type="HAMAP" id="MF_00649">
    <property type="entry name" value="DNA_gyrase_inhibitor_YacG"/>
    <property type="match status" value="1"/>
</dbReference>
<reference evidence="5" key="2">
    <citation type="submission" date="2020-09" db="EMBL/GenBank/DDBJ databases">
        <authorList>
            <person name="Sun Q."/>
            <person name="Kim S."/>
        </authorList>
    </citation>
    <scope>NUCLEOTIDE SEQUENCE</scope>
    <source>
        <strain evidence="5">KCTC 42651</strain>
    </source>
</reference>
<feature type="binding site" evidence="3">
    <location>
        <position position="15"/>
    </location>
    <ligand>
        <name>Zn(2+)</name>
        <dbReference type="ChEBI" id="CHEBI:29105"/>
    </ligand>
</feature>
<sequence length="73" mass="8393">MAEVHSIARARRSRCPICQKPSVADHRPFCSARCKTIDLGRWLGGEYRVPTEEEPEEGDLEAVLRQRQADEER</sequence>
<organism evidence="5 6">
    <name type="scientific">Thalassobaculum fulvum</name>
    <dbReference type="NCBI Taxonomy" id="1633335"/>
    <lineage>
        <taxon>Bacteria</taxon>
        <taxon>Pseudomonadati</taxon>
        <taxon>Pseudomonadota</taxon>
        <taxon>Alphaproteobacteria</taxon>
        <taxon>Rhodospirillales</taxon>
        <taxon>Thalassobaculaceae</taxon>
        <taxon>Thalassobaculum</taxon>
    </lineage>
</organism>
<dbReference type="EMBL" id="BMZS01000013">
    <property type="protein sequence ID" value="GHD61936.1"/>
    <property type="molecule type" value="Genomic_DNA"/>
</dbReference>
<dbReference type="Pfam" id="PF03884">
    <property type="entry name" value="YacG"/>
    <property type="match status" value="1"/>
</dbReference>
<feature type="binding site" evidence="3">
    <location>
        <position position="30"/>
    </location>
    <ligand>
        <name>Zn(2+)</name>
        <dbReference type="ChEBI" id="CHEBI:29105"/>
    </ligand>
</feature>
<dbReference type="InterPro" id="IPR005584">
    <property type="entry name" value="DNA_gyrase_inhibitor_YacG"/>
</dbReference>